<dbReference type="OrthoDB" id="292131at2"/>
<keyword evidence="7" id="KW-1185">Reference proteome</keyword>
<sequence length="186" mass="20947">MASMHDSKFLDNPKFVSRLVACIESLQQGEPFDRDSLCRDFPEYAADVDEFLHGQKDLNKLVTDLGRLSGDPSVEKTVGADGSIDEYRIGETIRFIGEYELLQEVARGGMGIVFKARQQSLNRIVALKMILAGRLADASEVERFQREAQVASRIKHPHIVPIHEIGQHEGRHYFTMDFVEGKSLAE</sequence>
<reference evidence="6 7" key="1">
    <citation type="submission" date="2019-02" db="EMBL/GenBank/DDBJ databases">
        <title>Deep-cultivation of Planctomycetes and their phenomic and genomic characterization uncovers novel biology.</title>
        <authorList>
            <person name="Wiegand S."/>
            <person name="Jogler M."/>
            <person name="Boedeker C."/>
            <person name="Pinto D."/>
            <person name="Vollmers J."/>
            <person name="Rivas-Marin E."/>
            <person name="Kohn T."/>
            <person name="Peeters S.H."/>
            <person name="Heuer A."/>
            <person name="Rast P."/>
            <person name="Oberbeckmann S."/>
            <person name="Bunk B."/>
            <person name="Jeske O."/>
            <person name="Meyerdierks A."/>
            <person name="Storesund J.E."/>
            <person name="Kallscheuer N."/>
            <person name="Luecker S."/>
            <person name="Lage O.M."/>
            <person name="Pohl T."/>
            <person name="Merkel B.J."/>
            <person name="Hornburger P."/>
            <person name="Mueller R.-W."/>
            <person name="Bruemmer F."/>
            <person name="Labrenz M."/>
            <person name="Spormann A.M."/>
            <person name="Op Den Camp H."/>
            <person name="Overmann J."/>
            <person name="Amann R."/>
            <person name="Jetten M.S.M."/>
            <person name="Mascher T."/>
            <person name="Medema M.H."/>
            <person name="Devos D.P."/>
            <person name="Kaster A.-K."/>
            <person name="Ovreas L."/>
            <person name="Rohde M."/>
            <person name="Galperin M.Y."/>
            <person name="Jogler C."/>
        </authorList>
    </citation>
    <scope>NUCLEOTIDE SEQUENCE [LARGE SCALE GENOMIC DNA]</scope>
    <source>
        <strain evidence="6 7">CA54</strain>
    </source>
</reference>
<dbReference type="Gene3D" id="3.30.200.20">
    <property type="entry name" value="Phosphorylase Kinase, domain 1"/>
    <property type="match status" value="1"/>
</dbReference>
<evidence type="ECO:0000259" key="5">
    <source>
        <dbReference type="PROSITE" id="PS50011"/>
    </source>
</evidence>
<dbReference type="Pfam" id="PF00069">
    <property type="entry name" value="Pkinase"/>
    <property type="match status" value="1"/>
</dbReference>
<dbReference type="GO" id="GO:0004674">
    <property type="term" value="F:protein serine/threonine kinase activity"/>
    <property type="evidence" value="ECO:0007669"/>
    <property type="project" value="UniProtKB-EC"/>
</dbReference>
<dbReference type="AlphaFoldDB" id="A0A5C6AZI0"/>
<proteinExistence type="predicted"/>
<protein>
    <submittedName>
        <fullName evidence="6">Serine/threonine-protein kinase PknD</fullName>
        <ecNumber evidence="6">2.7.11.1</ecNumber>
    </submittedName>
</protein>
<evidence type="ECO:0000313" key="6">
    <source>
        <dbReference type="EMBL" id="TWU05120.1"/>
    </source>
</evidence>
<comment type="caution">
    <text evidence="6">The sequence shown here is derived from an EMBL/GenBank/DDBJ whole genome shotgun (WGS) entry which is preliminary data.</text>
</comment>
<dbReference type="PANTHER" id="PTHR43289">
    <property type="entry name" value="MITOGEN-ACTIVATED PROTEIN KINASE KINASE KINASE 20-RELATED"/>
    <property type="match status" value="1"/>
</dbReference>
<keyword evidence="3 6" id="KW-0418">Kinase</keyword>
<evidence type="ECO:0000313" key="7">
    <source>
        <dbReference type="Proteomes" id="UP000320735"/>
    </source>
</evidence>
<keyword evidence="1 6" id="KW-0808">Transferase</keyword>
<dbReference type="InterPro" id="IPR000719">
    <property type="entry name" value="Prot_kinase_dom"/>
</dbReference>
<gene>
    <name evidence="6" type="primary">pknD_3</name>
    <name evidence="6" type="ORF">CA54_58080</name>
</gene>
<evidence type="ECO:0000256" key="4">
    <source>
        <dbReference type="ARBA" id="ARBA00022840"/>
    </source>
</evidence>
<dbReference type="GO" id="GO:0005524">
    <property type="term" value="F:ATP binding"/>
    <property type="evidence" value="ECO:0007669"/>
    <property type="project" value="UniProtKB-KW"/>
</dbReference>
<evidence type="ECO:0000256" key="2">
    <source>
        <dbReference type="ARBA" id="ARBA00022741"/>
    </source>
</evidence>
<dbReference type="Proteomes" id="UP000320735">
    <property type="component" value="Unassembled WGS sequence"/>
</dbReference>
<evidence type="ECO:0000256" key="1">
    <source>
        <dbReference type="ARBA" id="ARBA00022679"/>
    </source>
</evidence>
<evidence type="ECO:0000256" key="3">
    <source>
        <dbReference type="ARBA" id="ARBA00022777"/>
    </source>
</evidence>
<keyword evidence="2" id="KW-0547">Nucleotide-binding</keyword>
<dbReference type="SUPFAM" id="SSF56112">
    <property type="entry name" value="Protein kinase-like (PK-like)"/>
    <property type="match status" value="1"/>
</dbReference>
<dbReference type="PROSITE" id="PS50011">
    <property type="entry name" value="PROTEIN_KINASE_DOM"/>
    <property type="match status" value="1"/>
</dbReference>
<feature type="domain" description="Protein kinase" evidence="5">
    <location>
        <begin position="99"/>
        <end position="186"/>
    </location>
</feature>
<organism evidence="6 7">
    <name type="scientific">Symmachiella macrocystis</name>
    <dbReference type="NCBI Taxonomy" id="2527985"/>
    <lineage>
        <taxon>Bacteria</taxon>
        <taxon>Pseudomonadati</taxon>
        <taxon>Planctomycetota</taxon>
        <taxon>Planctomycetia</taxon>
        <taxon>Planctomycetales</taxon>
        <taxon>Planctomycetaceae</taxon>
        <taxon>Symmachiella</taxon>
    </lineage>
</organism>
<dbReference type="PANTHER" id="PTHR43289:SF6">
    <property type="entry name" value="SERINE_THREONINE-PROTEIN KINASE NEKL-3"/>
    <property type="match status" value="1"/>
</dbReference>
<name>A0A5C6AZI0_9PLAN</name>
<keyword evidence="4" id="KW-0067">ATP-binding</keyword>
<accession>A0A5C6AZI0</accession>
<dbReference type="InterPro" id="IPR011009">
    <property type="entry name" value="Kinase-like_dom_sf"/>
</dbReference>
<dbReference type="EC" id="2.7.11.1" evidence="6"/>
<dbReference type="EMBL" id="SJPP01000004">
    <property type="protein sequence ID" value="TWU05120.1"/>
    <property type="molecule type" value="Genomic_DNA"/>
</dbReference>